<dbReference type="KEGG" id="hjo:AY555_08205"/>
<comment type="similarity">
    <text evidence="2">Belongs to the UPF0174 family.</text>
</comment>
<dbReference type="Pfam" id="PF03981">
    <property type="entry name" value="Ubiq_cyt_C_chap"/>
    <property type="match status" value="1"/>
</dbReference>
<dbReference type="OrthoDB" id="7158889at2"/>
<dbReference type="PANTHER" id="PTHR12184:SF1">
    <property type="entry name" value="UBIQUINOL-CYTOCHROME-C REDUCTASE COMPLEX ASSEMBLY FACTOR 1"/>
    <property type="match status" value="1"/>
</dbReference>
<proteinExistence type="inferred from homology"/>
<evidence type="ECO:0000259" key="3">
    <source>
        <dbReference type="Pfam" id="PF03981"/>
    </source>
</evidence>
<reference evidence="4 5" key="1">
    <citation type="submission" date="2016-02" db="EMBL/GenBank/DDBJ databases">
        <title>Complete Genome of H5569, the type strain of the newly described species Haematospirillium jordaniae.</title>
        <authorList>
            <person name="Nicholson A.C."/>
            <person name="Humrighouse B.W."/>
            <person name="Loparov V."/>
            <person name="McQuiston J.R."/>
        </authorList>
    </citation>
    <scope>NUCLEOTIDE SEQUENCE [LARGE SCALE GENOMIC DNA]</scope>
    <source>
        <strain evidence="4 5">H5569</strain>
    </source>
</reference>
<organism evidence="4 5">
    <name type="scientific">Haematospirillum jordaniae</name>
    <dbReference type="NCBI Taxonomy" id="1549855"/>
    <lineage>
        <taxon>Bacteria</taxon>
        <taxon>Pseudomonadati</taxon>
        <taxon>Pseudomonadota</taxon>
        <taxon>Alphaproteobacteria</taxon>
        <taxon>Rhodospirillales</taxon>
        <taxon>Novispirillaceae</taxon>
        <taxon>Haematospirillum</taxon>
    </lineage>
</organism>
<dbReference type="EMBL" id="CP014525">
    <property type="protein sequence ID" value="AMW35159.1"/>
    <property type="molecule type" value="Genomic_DNA"/>
</dbReference>
<protein>
    <recommendedName>
        <fullName evidence="3">Ubiquinol-cytochrome c chaperone domain-containing protein</fullName>
    </recommendedName>
</protein>
<sequence length="190" mass="21441">MFSAFLSQRRRRRAAEDLYVSAVSQARAPFFFECCGVPDTVDGRFDMIALYVFLLIHRVRAEKTQESSAFAQEIFDAMFRDMDRNLREMGVGDLSVGKHIKGMAKAYYGRVAAYEPPVESGDLQALEAALLRNLYRSASAPGPAAEQVRSMAVCVLQIVEHMTKQSFQDVMGNRLAWWMPSTDERARIDA</sequence>
<feature type="domain" description="Ubiquinol-cytochrome c chaperone" evidence="3">
    <location>
        <begin position="35"/>
        <end position="171"/>
    </location>
</feature>
<evidence type="ECO:0000313" key="4">
    <source>
        <dbReference type="EMBL" id="AMW35159.1"/>
    </source>
</evidence>
<gene>
    <name evidence="4" type="ORF">AY555_08205</name>
</gene>
<dbReference type="InterPro" id="IPR021150">
    <property type="entry name" value="Ubiq_cyt_c_chap"/>
</dbReference>
<comment type="similarity">
    <text evidence="1">Belongs to the CBP3 family.</text>
</comment>
<dbReference type="InterPro" id="IPR007129">
    <property type="entry name" value="Ubiqinol_cyt_c_chaperone_CPB3"/>
</dbReference>
<dbReference type="RefSeq" id="WP_066135494.1">
    <property type="nucleotide sequence ID" value="NZ_CP014525.1"/>
</dbReference>
<dbReference type="AlphaFoldDB" id="A0A143DF01"/>
<dbReference type="PIRSF" id="PIRSF032079">
    <property type="entry name" value="UCP032079"/>
    <property type="match status" value="1"/>
</dbReference>
<name>A0A143DF01_9PROT</name>
<dbReference type="Proteomes" id="UP000076066">
    <property type="component" value="Chromosome"/>
</dbReference>
<dbReference type="PANTHER" id="PTHR12184">
    <property type="entry name" value="UBIQUINOL-CYTOCHROME C REDUCTASE COMPLEX ASSEMBLY FACTOR 1 FAMILY MEMBER"/>
    <property type="match status" value="1"/>
</dbReference>
<evidence type="ECO:0000313" key="5">
    <source>
        <dbReference type="Proteomes" id="UP000076066"/>
    </source>
</evidence>
<accession>A0A143DF01</accession>
<dbReference type="GeneID" id="53317138"/>
<dbReference type="InterPro" id="IPR014569">
    <property type="entry name" value="Ubq_cyt-c_CBP3-rel"/>
</dbReference>
<dbReference type="STRING" id="1549855.AY555_08205"/>
<keyword evidence="5" id="KW-1185">Reference proteome</keyword>
<evidence type="ECO:0000256" key="1">
    <source>
        <dbReference type="ARBA" id="ARBA00006407"/>
    </source>
</evidence>
<evidence type="ECO:0000256" key="2">
    <source>
        <dbReference type="ARBA" id="ARBA00006436"/>
    </source>
</evidence>